<dbReference type="Pfam" id="PF00535">
    <property type="entry name" value="Glycos_transf_2"/>
    <property type="match status" value="1"/>
</dbReference>
<dbReference type="InterPro" id="IPR029044">
    <property type="entry name" value="Nucleotide-diphossugar_trans"/>
</dbReference>
<dbReference type="Gene3D" id="3.90.550.10">
    <property type="entry name" value="Spore Coat Polysaccharide Biosynthesis Protein SpsA, Chain A"/>
    <property type="match status" value="1"/>
</dbReference>
<accession>A0A9D1D9V0</accession>
<evidence type="ECO:0000256" key="2">
    <source>
        <dbReference type="ARBA" id="ARBA00022679"/>
    </source>
</evidence>
<organism evidence="4 5">
    <name type="scientific">Candidatus Choladousia intestinavium</name>
    <dbReference type="NCBI Taxonomy" id="2840727"/>
    <lineage>
        <taxon>Bacteria</taxon>
        <taxon>Bacillati</taxon>
        <taxon>Bacillota</taxon>
        <taxon>Clostridia</taxon>
        <taxon>Lachnospirales</taxon>
        <taxon>Lachnospiraceae</taxon>
        <taxon>Lachnospiraceae incertae sedis</taxon>
        <taxon>Candidatus Choladousia</taxon>
    </lineage>
</organism>
<protein>
    <submittedName>
        <fullName evidence="4">Glycosyltransferase family 2 protein</fullName>
    </submittedName>
</protein>
<keyword evidence="2" id="KW-0808">Transferase</keyword>
<dbReference type="Proteomes" id="UP000886757">
    <property type="component" value="Unassembled WGS sequence"/>
</dbReference>
<gene>
    <name evidence="4" type="ORF">IAB31_10970</name>
</gene>
<reference evidence="4" key="2">
    <citation type="journal article" date="2021" name="PeerJ">
        <title>Extensive microbial diversity within the chicken gut microbiome revealed by metagenomics and culture.</title>
        <authorList>
            <person name="Gilroy R."/>
            <person name="Ravi A."/>
            <person name="Getino M."/>
            <person name="Pursley I."/>
            <person name="Horton D.L."/>
            <person name="Alikhan N.F."/>
            <person name="Baker D."/>
            <person name="Gharbi K."/>
            <person name="Hall N."/>
            <person name="Watson M."/>
            <person name="Adriaenssens E.M."/>
            <person name="Foster-Nyarko E."/>
            <person name="Jarju S."/>
            <person name="Secka A."/>
            <person name="Antonio M."/>
            <person name="Oren A."/>
            <person name="Chaudhuri R.R."/>
            <person name="La Ragione R."/>
            <person name="Hildebrand F."/>
            <person name="Pallen M.J."/>
        </authorList>
    </citation>
    <scope>NUCLEOTIDE SEQUENCE</scope>
    <source>
        <strain evidence="4">ChiSjej4B22-8148</strain>
    </source>
</reference>
<evidence type="ECO:0000313" key="5">
    <source>
        <dbReference type="Proteomes" id="UP000886757"/>
    </source>
</evidence>
<keyword evidence="1" id="KW-0328">Glycosyltransferase</keyword>
<dbReference type="InterPro" id="IPR001173">
    <property type="entry name" value="Glyco_trans_2-like"/>
</dbReference>
<name>A0A9D1D9V0_9FIRM</name>
<reference evidence="4" key="1">
    <citation type="submission" date="2020-10" db="EMBL/GenBank/DDBJ databases">
        <authorList>
            <person name="Gilroy R."/>
        </authorList>
    </citation>
    <scope>NUCLEOTIDE SEQUENCE</scope>
    <source>
        <strain evidence="4">ChiSjej4B22-8148</strain>
    </source>
</reference>
<dbReference type="AlphaFoldDB" id="A0A9D1D9V0"/>
<comment type="caution">
    <text evidence="4">The sequence shown here is derived from an EMBL/GenBank/DDBJ whole genome shotgun (WGS) entry which is preliminary data.</text>
</comment>
<dbReference type="CDD" id="cd00761">
    <property type="entry name" value="Glyco_tranf_GTA_type"/>
    <property type="match status" value="1"/>
</dbReference>
<dbReference type="PANTHER" id="PTHR22916:SF51">
    <property type="entry name" value="GLYCOSYLTRANSFERASE EPSH-RELATED"/>
    <property type="match status" value="1"/>
</dbReference>
<dbReference type="SUPFAM" id="SSF53448">
    <property type="entry name" value="Nucleotide-diphospho-sugar transferases"/>
    <property type="match status" value="1"/>
</dbReference>
<evidence type="ECO:0000313" key="4">
    <source>
        <dbReference type="EMBL" id="HIR14429.1"/>
    </source>
</evidence>
<evidence type="ECO:0000259" key="3">
    <source>
        <dbReference type="Pfam" id="PF00535"/>
    </source>
</evidence>
<proteinExistence type="predicted"/>
<feature type="domain" description="Glycosyltransferase 2-like" evidence="3">
    <location>
        <begin position="5"/>
        <end position="137"/>
    </location>
</feature>
<evidence type="ECO:0000256" key="1">
    <source>
        <dbReference type="ARBA" id="ARBA00022676"/>
    </source>
</evidence>
<sequence>MKILTIAIPCYNSEAYMEKCIRSILPVGEDVEILIVDDGSAKDRTAEIADRYAEKYSNIIRAIHQENGGHGEAVNTGLRNAAGRYYKVVDSDDWVNTKALKRIVEKMKELEAEDGVDLFLANFVYDKAGAAHKKLMRFANVFPQGRSFGWDEMGHMRLTQYLLMHNIFYRTEMLRECGMALPKHTFYVDNIFAFQPLPSVERIYYMDENLYHYFIGREDQSVNEKVMIGRIDQQIRVNKIMIDVMAEQDFSGKSSRLRKYMEIYLDKIMTVTSMMLILDGSEEALAKKKDVWKYLREKDAKLYRHMFRTPLGIAMHLPGRGGRKIARAGYRLAQKFVGFN</sequence>
<dbReference type="EMBL" id="DVGK01000123">
    <property type="protein sequence ID" value="HIR14429.1"/>
    <property type="molecule type" value="Genomic_DNA"/>
</dbReference>
<dbReference type="GO" id="GO:0016757">
    <property type="term" value="F:glycosyltransferase activity"/>
    <property type="evidence" value="ECO:0007669"/>
    <property type="project" value="UniProtKB-KW"/>
</dbReference>
<dbReference type="PANTHER" id="PTHR22916">
    <property type="entry name" value="GLYCOSYLTRANSFERASE"/>
    <property type="match status" value="1"/>
</dbReference>